<feature type="region of interest" description="Disordered" evidence="14">
    <location>
        <begin position="5013"/>
        <end position="5036"/>
    </location>
</feature>
<dbReference type="GO" id="GO:0030687">
    <property type="term" value="C:preribosome, large subunit precursor"/>
    <property type="evidence" value="ECO:0007669"/>
    <property type="project" value="TreeGrafter"/>
</dbReference>
<feature type="compositionally biased region" description="Polar residues" evidence="14">
    <location>
        <begin position="4814"/>
        <end position="4841"/>
    </location>
</feature>
<dbReference type="EMBL" id="JADGMS010000017">
    <property type="protein sequence ID" value="KAF9663290.1"/>
    <property type="molecule type" value="Genomic_DNA"/>
</dbReference>
<dbReference type="PANTHER" id="PTHR48103:SF2">
    <property type="entry name" value="MIDASIN"/>
    <property type="match status" value="1"/>
</dbReference>
<dbReference type="GO" id="GO:0005654">
    <property type="term" value="C:nucleoplasm"/>
    <property type="evidence" value="ECO:0007669"/>
    <property type="project" value="UniProtKB-SubCell"/>
</dbReference>
<feature type="compositionally biased region" description="Basic and acidic residues" evidence="14">
    <location>
        <begin position="4562"/>
        <end position="4571"/>
    </location>
</feature>
<dbReference type="InterPro" id="IPR012099">
    <property type="entry name" value="Midasin"/>
</dbReference>
<keyword evidence="10 15" id="KW-0472">Membrane</keyword>
<dbReference type="PIRSF" id="PIRSF010340">
    <property type="entry name" value="Midasin"/>
    <property type="match status" value="1"/>
</dbReference>
<dbReference type="OrthoDB" id="5186at2759"/>
<comment type="similarity">
    <text evidence="4 13">Belongs to the midasin family.</text>
</comment>
<evidence type="ECO:0000256" key="2">
    <source>
        <dbReference type="ARBA" id="ARBA00004604"/>
    </source>
</evidence>
<evidence type="ECO:0000313" key="17">
    <source>
        <dbReference type="EMBL" id="KAF9663290.1"/>
    </source>
</evidence>
<evidence type="ECO:0000256" key="8">
    <source>
        <dbReference type="ARBA" id="ARBA00022840"/>
    </source>
</evidence>
<feature type="compositionally biased region" description="Basic and acidic residues" evidence="14">
    <location>
        <begin position="4613"/>
        <end position="4655"/>
    </location>
</feature>
<dbReference type="InterPro" id="IPR003593">
    <property type="entry name" value="AAA+_ATPase"/>
</dbReference>
<dbReference type="FunFam" id="3.40.50.300:FF:001887">
    <property type="entry name" value="Midasin"/>
    <property type="match status" value="1"/>
</dbReference>
<feature type="region of interest" description="Disordered" evidence="14">
    <location>
        <begin position="4549"/>
        <end position="4902"/>
    </location>
</feature>
<dbReference type="Pfam" id="PF03124">
    <property type="entry name" value="EXS"/>
    <property type="match status" value="1"/>
</dbReference>
<evidence type="ECO:0000256" key="1">
    <source>
        <dbReference type="ARBA" id="ARBA00004141"/>
    </source>
</evidence>
<dbReference type="Pfam" id="PF17865">
    <property type="entry name" value="AAA_lid_5"/>
    <property type="match status" value="1"/>
</dbReference>
<dbReference type="PROSITE" id="PS50234">
    <property type="entry name" value="VWFA"/>
    <property type="match status" value="1"/>
</dbReference>
<dbReference type="InterPro" id="IPR002035">
    <property type="entry name" value="VWF_A"/>
</dbReference>
<keyword evidence="11 13" id="KW-0143">Chaperone</keyword>
<evidence type="ECO:0000256" key="12">
    <source>
        <dbReference type="ARBA" id="ARBA00023242"/>
    </source>
</evidence>
<feature type="compositionally biased region" description="Basic and acidic residues" evidence="14">
    <location>
        <begin position="4763"/>
        <end position="4797"/>
    </location>
</feature>
<feature type="compositionally biased region" description="Acidic residues" evidence="14">
    <location>
        <begin position="4712"/>
        <end position="4727"/>
    </location>
</feature>
<evidence type="ECO:0000256" key="9">
    <source>
        <dbReference type="ARBA" id="ARBA00022989"/>
    </source>
</evidence>
<dbReference type="InterPro" id="IPR041190">
    <property type="entry name" value="Midasin_AAA_lid_5"/>
</dbReference>
<accession>A0A835MEJ9</accession>
<evidence type="ECO:0000256" key="14">
    <source>
        <dbReference type="SAM" id="MobiDB-lite"/>
    </source>
</evidence>
<dbReference type="FunFam" id="3.40.50.300:FF:000582">
    <property type="entry name" value="Midasin"/>
    <property type="match status" value="1"/>
</dbReference>
<evidence type="ECO:0000256" key="6">
    <source>
        <dbReference type="ARBA" id="ARBA00022692"/>
    </source>
</evidence>
<comment type="function">
    <text evidence="13">Nuclear chaperone required for maturation and nuclear export of pre-60S ribosome subunits.</text>
</comment>
<evidence type="ECO:0000256" key="13">
    <source>
        <dbReference type="PIRNR" id="PIRNR010340"/>
    </source>
</evidence>
<dbReference type="PANTHER" id="PTHR48103">
    <property type="entry name" value="MIDASIN-RELATED"/>
    <property type="match status" value="1"/>
</dbReference>
<evidence type="ECO:0000256" key="3">
    <source>
        <dbReference type="ARBA" id="ARBA00004642"/>
    </source>
</evidence>
<comment type="subcellular location">
    <subcellularLocation>
        <location evidence="1">Membrane</location>
        <topology evidence="1">Multi-pass membrane protein</topology>
    </subcellularLocation>
    <subcellularLocation>
        <location evidence="2">Nucleus</location>
        <location evidence="2">Nucleolus</location>
    </subcellularLocation>
    <subcellularLocation>
        <location evidence="3">Nucleus</location>
        <location evidence="3">Nucleoplasm</location>
    </subcellularLocation>
</comment>
<dbReference type="Pfam" id="PF07728">
    <property type="entry name" value="AAA_5"/>
    <property type="match status" value="6"/>
</dbReference>
<dbReference type="FunFam" id="3.40.50.300:FF:001861">
    <property type="entry name" value="Midasin"/>
    <property type="match status" value="1"/>
</dbReference>
<dbReference type="SUPFAM" id="SSF53300">
    <property type="entry name" value="vWA-like"/>
    <property type="match status" value="1"/>
</dbReference>
<dbReference type="FunFam" id="3.40.50.410:FF:000114">
    <property type="entry name" value="Midasin"/>
    <property type="match status" value="1"/>
</dbReference>
<keyword evidence="9 15" id="KW-1133">Transmembrane helix</keyword>
<dbReference type="GO" id="GO:0000027">
    <property type="term" value="P:ribosomal large subunit assembly"/>
    <property type="evidence" value="ECO:0007669"/>
    <property type="project" value="InterPro"/>
</dbReference>
<feature type="compositionally biased region" description="Polar residues" evidence="14">
    <location>
        <begin position="4953"/>
        <end position="4964"/>
    </location>
</feature>
<organism evidence="17 18">
    <name type="scientific">Salix dunnii</name>
    <dbReference type="NCBI Taxonomy" id="1413687"/>
    <lineage>
        <taxon>Eukaryota</taxon>
        <taxon>Viridiplantae</taxon>
        <taxon>Streptophyta</taxon>
        <taxon>Embryophyta</taxon>
        <taxon>Tracheophyta</taxon>
        <taxon>Spermatophyta</taxon>
        <taxon>Magnoliopsida</taxon>
        <taxon>eudicotyledons</taxon>
        <taxon>Gunneridae</taxon>
        <taxon>Pentapetalae</taxon>
        <taxon>rosids</taxon>
        <taxon>fabids</taxon>
        <taxon>Malpighiales</taxon>
        <taxon>Salicaceae</taxon>
        <taxon>Saliceae</taxon>
        <taxon>Salix</taxon>
    </lineage>
</organism>
<keyword evidence="6 15" id="KW-0812">Transmembrane</keyword>
<evidence type="ECO:0000256" key="7">
    <source>
        <dbReference type="ARBA" id="ARBA00022741"/>
    </source>
</evidence>
<dbReference type="InterPro" id="IPR004342">
    <property type="entry name" value="EXS_C"/>
</dbReference>
<keyword evidence="7 13" id="KW-0547">Nucleotide-binding</keyword>
<feature type="compositionally biased region" description="Acidic residues" evidence="14">
    <location>
        <begin position="4675"/>
        <end position="4689"/>
    </location>
</feature>
<evidence type="ECO:0000313" key="18">
    <source>
        <dbReference type="Proteomes" id="UP000657918"/>
    </source>
</evidence>
<feature type="transmembrane region" description="Helical" evidence="15">
    <location>
        <begin position="5391"/>
        <end position="5412"/>
    </location>
</feature>
<evidence type="ECO:0000259" key="16">
    <source>
        <dbReference type="PROSITE" id="PS50234"/>
    </source>
</evidence>
<gene>
    <name evidence="17" type="ORF">SADUNF_Sadunf17G0023600</name>
</gene>
<dbReference type="Pfam" id="PF17867">
    <property type="entry name" value="AAA_lid_7"/>
    <property type="match status" value="3"/>
</dbReference>
<dbReference type="FunFam" id="3.40.50.300:FF:000142">
    <property type="entry name" value="Midasin"/>
    <property type="match status" value="2"/>
</dbReference>
<dbReference type="GO" id="GO:0016020">
    <property type="term" value="C:membrane"/>
    <property type="evidence" value="ECO:0007669"/>
    <property type="project" value="UniProtKB-SubCell"/>
</dbReference>
<proteinExistence type="inferred from homology"/>
<dbReference type="InterPro" id="IPR011704">
    <property type="entry name" value="ATPase_dyneun-rel_AAA"/>
</dbReference>
<comment type="caution">
    <text evidence="17">The sequence shown here is derived from an EMBL/GenBank/DDBJ whole genome shotgun (WGS) entry which is preliminary data.</text>
</comment>
<keyword evidence="12 13" id="KW-0539">Nucleus</keyword>
<keyword evidence="8 13" id="KW-0067">ATP-binding</keyword>
<dbReference type="InterPro" id="IPR040848">
    <property type="entry name" value="AAA_lid_7"/>
</dbReference>
<evidence type="ECO:0000256" key="4">
    <source>
        <dbReference type="ARBA" id="ARBA00007188"/>
    </source>
</evidence>
<evidence type="ECO:0000256" key="5">
    <source>
        <dbReference type="ARBA" id="ARBA00017143"/>
    </source>
</evidence>
<feature type="compositionally biased region" description="Acidic residues" evidence="14">
    <location>
        <begin position="4585"/>
        <end position="4599"/>
    </location>
</feature>
<dbReference type="Proteomes" id="UP000657918">
    <property type="component" value="Unassembled WGS sequence"/>
</dbReference>
<evidence type="ECO:0000256" key="11">
    <source>
        <dbReference type="ARBA" id="ARBA00023186"/>
    </source>
</evidence>
<feature type="compositionally biased region" description="Polar residues" evidence="14">
    <location>
        <begin position="4850"/>
        <end position="4879"/>
    </location>
</feature>
<evidence type="ECO:0000256" key="10">
    <source>
        <dbReference type="ARBA" id="ARBA00023136"/>
    </source>
</evidence>
<sequence length="5626" mass="637782">MAMDGSFSLESAMEGFLTRCPKLSTIDKLQRLVETGHTVTEEEVVRLLAELFLNPNYTISLIGSFRPVARMIVDQAVALLRNCNLSSGSDDIVGDFVDADVLYVIEHYERSGRGLKLHELACLAFCRALDLDHSLLGSVTTYFKFAPPPFERILRKSVVSEAQLFQAANHYLLAVRISYRLLLMQPEFFSEQWNWSCFLDLVKKSVNLDLVLVTKDAEVVADIKWCGIQILCTILGMSDKAVENFGVGAEEAALCLLRWEEFCQDVAIEKFCLYVGSSELTNFGSFTGGIKFSQQNLLKSSGLNSLISSHCHQIEPVIKSRRVVTWDDRSTAYPFVVTSMMSKSFEMVLLAVSQKWPVLLYGPPGAGKTALINKLAHDAGNQVLSIHMDDQIDGKTLIGSYVCTEQPGEFRWQPGSLIQAVLNGYWVVFEDIDKAPSDVQSILLPLLEGEISFITNHGEEIRVAESFQLFSTITTSKSNVSHTAEGGSSLSTLWRKVMIGLPSNDDLENIMNAWYPSLGPLTGRLIETMERVNPSPSGNTSCLSCLNRFSLRDLLKWCKRISELGLDGDTLTAYQCRLIYQEAVDIFASFSVSSENRLNIMRDIAKLWGVPISETGILYPYKPEIQNLFTELRIGRVTLQRTETVVRGQERLVEMRSSLYVLEQIACAVKYNESILLVGETGTGKTTLVQNLAMMLGQKLTVLNLSQQSDVADLLGGFKPIDSLSICIPLYKEFEVLFSKTFSMKENDKIFAFLQKQMKSKNWKTLLNGFKKYVGSFQKKLQTERSGSGKKRKKPLDENIRAWESFSVKLETALRQIEASSGMLFSFVEGSFITALRNGEWILLDEVNLAPPETLQRVIGVLEGEYGSLCLAERGDVSHIPRHPSFRIFACMNPATDAGKRDLPYSLQSRFTAYFVHDVLDRDDLKLFINKFMEESISNIELEKKIIDFYEAAKKKSEERLQDGANQKPQYSLRSLYRALEYTREAKGKFGFPKAIYDGFCMFFLTMLDRPSAKIMKKMIKEKLLGGNKPKPVPFDAYLRITKISGFDDLYENYVLTKSVKKQLENLARAVFIKRYPVLLQGPTSSGKTSLVQYLAARTGHEFVRINNHEHTDLQEYLGSYISDAQGKLVFQEGILVKAVRNGHWIVLDELNLAPSDVLEALNRLLDDNRELFVPELRETVRAHPNFMLFATQNPPTFYGGRKMLSRAFRNRFVEVHVDEIPDDELSTIIEKRCKIPGSRAKLMVEVMKELQLHRQSSKVFAGKHGFITPRDLFRWANRLRAFGDSKEVMAEHGYYLLADRLRDDRERHVVQEVLERRLRVKIARDDLYKESIASVSESIGSDMQNLGDVILTRSMRRLYFLVKRCFELREPVLLVGETGGGKTTVCQLLSRALGLKLHILNCHQYTETSDFIGDLSSDIVKASSTLDHLNLIITSYRQGHVSCPNVSVKDIDSLEQMKLDLTCLHQKWQTIFMWQDGPLVQAMKSGDLFLVDEISLADDSVLERLNSVLEPERKLSLAEKGGPVMDNITAHEFFFVLATMNPGGDYGKKELSPALRNRFTEIWVPPVCDLDELGDIASKRLSNPELTYIVDAMLKFWEWFNKLEKGRILTVRDLLSWIQFIMVTTEGLGPDCAFLHGLFLVLLDGISLGTGISSEDAGLFRETCLSFLLKELKEDSNLHELSFIENYGWGDLGETGNISCSDDMQCDNSFGIDPFYIEKGYEKCEAGGFEFLTPTTRRNALRVLRAMQLPKPVLLEGSPGVGKTSLIMALGKYSGHKVVRINLSEQTDLMDLLGTDLPVESDEGMKFAWSDGILLQGLNAILDHRAEVFIPELSLTFKCPSSFRIFACQNPFSQGGGRKGLPKSFLNRFTKVYIDELVEGDYLSICNSIYPSIPRPLLSKLIVFNKRLHEDTMFYHKFGQDGSPWEFNLRDVIRSCQIIEGVPEKLKADCFLNILYVQRMRTAADRKEVLRIYEEVFGVKPFINPYPRVQLNSKYLVVGNTVIKRNTSRSSKLSNSALNVIPSIRHNLEAVAHCIKHQWLCILVGPPCSGKTSLIRLLAHLTGNVLNELSLSTTTDISELLGCFEQYNAFRNFRSVIAQVERYVSEYCNLQLEFSKVAFMKERSDLITKWLAFLSTMNSSSMTSSSSIHVENWESMTNSLSLLVEIIQQMKMDVVANELLFSWSTEELNKTIKVISKLQDDQQRRSRSVKFEWVAGLLIKAIENGEWIILENANLCNPTVLDRINSLVEPSGSITVNECGIVDGSSVVLHSHHNFRIFLTVNPSHGEVSRAMRNRGVEIFMMPPYWLYNDESGCSGADFELKDVKRFLVSSGILMNRLVDSMSKAHVYAKNEGLHVNVQISYLELAHWVQLFHQLLINGNQPFWSLQLSWEHTYLSSLGEAVGWDIVNHAKAAYFSTITLSESDLPTELSFNMPVGLPVPKKLRDFIWYSKETSVRQNLMYLEYLVAQYELGFSRNMSCVDNALSATSHMGGTGWMDMKMMGQLMFPKALNCMNANSVRNTEIDMKLAKRMLVFAANWTIEQATGSDYKLYLLHFRWFSSKLQSCDHFFGSFLHLLEQELEHPIWKCIFHSYHELASLPDADPSLHLTPLLSLDFVDLSMSYDRPKVSYKFLCNAINCIELLRLSYLQWNAQSEHEYTNEAQHFKPVLGALQELEKEILNMLVESPSYDILIKLYSEMLEDHLTFWDVLTSSRFEQLPVSWHSLIKDILKLRDFSPVAVDNLFMIAGNIDKKLHQHSQQSLLWIHGGHPILPATAELFKQQQLFTELCESVWPTTVNPYNQGDDCLVKVAASSTPELRFLAVQGICMSAYITSRFDEDSSEVVLHLADMSQMLLKRFEYEKSKLEAKLNSIESGTIEGNSIFCCDFSPEARCTKPGFASWLETRPIIDNTSFFLDMDLLQKLSMIVLADRKECQLALRSVSNLLESAMKHSLTFSTRPPQNFIPHQKILWTLDAWMSVDAVNAKIASYVLEMWFWWHSSLWNHCPAFTENFGKVDGYHTPVPDMLVQPVRTASVVQSLRRTCAIKDYSVHCLKLKAASCNLWQSSLPGMDLSSFLLSVTRSLFQQIIYAHRKAFDADKFAAIESIFCSFHKNVATQDDIQCLVSILGSSNHQNLNSLVSFFIEPILKELYLHCSSTEVHLNMGHACLKMGALRFSLLLSCDDSDPAMKYSFKHSQLEERISSLELEIKVRQECDYLAGQLSSIEADKKRADALERLEIERRRIQKKMVFRCNPLKFNALRKECGEFLKPARKVVGLVDNIEGMDLQQVLEQASNWQATATSFIDRLSDEYKEYIDLAQPFQVAVYEMKLGLSLVLSFTLLKKVLNTIKEDNMDGVMESIYSFMRFPRVHAFISSSHSIGSPANFWDREMGILEKLIMLSSDVTTEKMGSILQLRTGLYQNIVVRVAHFVADTQRIDDASFKILDKMFHEFANMWMNMKVQVKCKEGDDAQQYKFRPRALEIKSIVDVDFSTLDQFFPKDSFSEWQEFLSEEESLEKLEASNEHENVQDEWDLMQETIMKNMICIHNQLFGSTNLVLDAGTFHVDDADRLHSFTNSYTLGAGMIEGLGGLLTSSLDGKLIPEHLLRLCLEHGSKLVSSQKSSANYNFYKDSNAPMMAKMVKLVANLQLKICTLLSEWEDHPGLQKIMDTIQMLLAIPVETPLAKVLLGLQFLLNRARALQENESKFALSGGKFTFINWNLFLLWYAHGKRWNSTHGLHCFKKCRSSMTLMLASIEEFIRTSSIGEFRARLQLLFALHGQITAGRCLEVQNYLSPQQEKNLQVLYNVFGYYIQFLPRILEDIEANRKGIEMELKEILKLFHWERTEICLSVENSKRTRQKLRKLILKYTDLLQQPVMLILDRETQQKGLKIHSLQFPRALKDNKNAISDLAQLCEKDRSIWLADWRKKVNDTLQNLHFKNTSGLSFLDNKDVTSITRQSLASHSSHLSCDEQWNVLCWTAEKIFKTAMDCDDLWNDTGKGVGKKRALSELLKLLETSGMHKHKFEIMKISNSSNWLFVQPSYNAQHLLLTPSRLSGEALDVSTYSESQCLPDDYVDTIWKSANEFYFKSVASVQLLQRICLKPHGDITYDQASRAVSFLNHLIVIQQSQRAAAYDFSKQSKCLRECTYAFGNSYLKCTDIDETTNSEYSIVQNQRALFQCMWKQKQLFDGLTTLLAEESLLLRTVESTHLKSCQSVRPAANHVLQFIEKFIPVTQKSKESLDNYLLGQLGGLQSLLQESLDKSLLGRDVTLSAGPSRPYIISKQMEQLVYKNFQVIKEFEEHFFDFRKQDWNRSFIIETLLGHFDDVFKEGKMLADQFESAVKQRSQTRDSSEEVGYNSGNNYQLEADFDSALKKAHNLVMEALEKQISPGDEGFLSEESLENISSWEYLFKSSVQGLNVEELCDTLLNIIICAKKLVDHSGSETSRISFRIGRCFQHLHLLLELILGFCDGLLQDLLAMHKTVSIMTCELANVLASLFSKGFCISVKDEVDEASHDTSQTASGTGMGEGSGLNDVSDQITDEDQLLGTSEKACDEQDASGEVPDKNEKGVEMEDLMADTFSVSDDSGEENEENGEDEQLDSAMGEAGSDSEIVDEKLQNKDEDDNPNKTNERYESGPSVRDNDTSSRELRAKEDSAAITDDEPGEPDKQNNEIGNQDDLDDREENTDDMNMDKEEAFTDPTGLKLDESNQGSEEDMEMDEDMNEEGELDSKEEVSPEEGDESAEHGNNEEDNTIPTDETMEEPDSKPVDGTTVKDEPGRDREERSETNAMEPGKDEFELGISDLISDHVHGAESATQPNGPSQASDSKNATAEANMSNTSEAHNDLSLRSLPSGNTSQKDLMVSDSSNSGGFTNEQKQAQFPERESSDQRAQPNPYRNVGDALEEWKERVKVSVDLPGDTTEVSGEIEDKNADDYAFVSEFEKGTDQALGPATSEQIESNVNVNRSDEDNLSAQRDEVTKMEIEERDDKEWHLNYHASILRNKMEEQLQISDFKSEKEGSPEVQDHNGGDPQNMPESAISVRKSYLSEDMYQPDNLSVDDNELGKAQVPEEVPLDVKGSAAALWSRYELRTTRLSQELAEQLRLVLEPTIASKLQGDYKTGKRINMKKVIPYIASHYRKDKIWLRRTRPNKRDYQVVIAVDDSRSMSESCCGDVAVEALVTVCRAMSQLEMGNMAVASFGRKGNIRSLHDFDQPFTGEAGKKIISSLTFKQENTIADEPVVDLLKYLNNKLDAAVAKARLPSGQNPLQQLVLIIADGRFHEKEKLKRCVRDFLSRKRMVAFLVLDSPQESIMDQMFCVASAIKSMFGGQVIPPSNSPHLRKSGSRPVVFDLDKAEGNVEMEGLLHSAELNDLKIASLPINTAAIIMPSPILLWRFKVLLFFLWGFICCKVGWDSVMRMSVNLRDLFLYEAFLYYNPLLLVTMMVWLWGVNLWVFAQSTISYAKIFDLDQNHLTHREIWKAITFSDFFVADILTSMSKVFSDVERSVCRMVHRQVATIAWFEADSVCGSHSIGIPVALVLPYIFRLFQCLRQYKDTKEKTTLLNDADRKSNPLFTVQASSNLHSSATPHITSIASNARNLCFSLAPVGYNHWATLLLKDHIHSPIAK</sequence>
<dbReference type="InterPro" id="IPR036465">
    <property type="entry name" value="vWFA_dom_sf"/>
</dbReference>
<dbReference type="Gene3D" id="3.40.50.300">
    <property type="entry name" value="P-loop containing nucleotide triphosphate hydrolases"/>
    <property type="match status" value="7"/>
</dbReference>
<dbReference type="InterPro" id="IPR027417">
    <property type="entry name" value="P-loop_NTPase"/>
</dbReference>
<evidence type="ECO:0000256" key="15">
    <source>
        <dbReference type="SAM" id="Phobius"/>
    </source>
</evidence>
<feature type="domain" description="VWFA" evidence="16">
    <location>
        <begin position="5155"/>
        <end position="5351"/>
    </location>
</feature>
<dbReference type="GO" id="GO:0016887">
    <property type="term" value="F:ATP hydrolysis activity"/>
    <property type="evidence" value="ECO:0007669"/>
    <property type="project" value="InterPro"/>
</dbReference>
<dbReference type="PROSITE" id="PS00675">
    <property type="entry name" value="SIGMA54_INTERACT_1"/>
    <property type="match status" value="1"/>
</dbReference>
<feature type="region of interest" description="Disordered" evidence="14">
    <location>
        <begin position="4514"/>
        <end position="4536"/>
    </location>
</feature>
<name>A0A835MEJ9_9ROSI</name>
<dbReference type="GO" id="GO:0005524">
    <property type="term" value="F:ATP binding"/>
    <property type="evidence" value="ECO:0007669"/>
    <property type="project" value="UniProtKB-KW"/>
</dbReference>
<protein>
    <recommendedName>
        <fullName evidence="5 13">Midasin</fullName>
    </recommendedName>
</protein>
<dbReference type="SUPFAM" id="SSF52540">
    <property type="entry name" value="P-loop containing nucleoside triphosphate hydrolases"/>
    <property type="match status" value="6"/>
</dbReference>
<reference evidence="17 18" key="1">
    <citation type="submission" date="2020-10" db="EMBL/GenBank/DDBJ databases">
        <title>Plant Genome Project.</title>
        <authorList>
            <person name="Zhang R.-G."/>
        </authorList>
    </citation>
    <scope>NUCLEOTIDE SEQUENCE [LARGE SCALE GENOMIC DNA]</scope>
    <source>
        <strain evidence="17">FAFU-HL-1</strain>
        <tissue evidence="17">Leaf</tissue>
    </source>
</reference>
<dbReference type="CDD" id="cd00009">
    <property type="entry name" value="AAA"/>
    <property type="match status" value="2"/>
</dbReference>
<dbReference type="InterPro" id="IPR025662">
    <property type="entry name" value="Sigma_54_int_dom_ATP-bd_1"/>
</dbReference>
<feature type="compositionally biased region" description="Basic and acidic residues" evidence="14">
    <location>
        <begin position="5013"/>
        <end position="5028"/>
    </location>
</feature>
<keyword evidence="18" id="KW-1185">Reference proteome</keyword>
<dbReference type="GO" id="GO:0005730">
    <property type="term" value="C:nucleolus"/>
    <property type="evidence" value="ECO:0007669"/>
    <property type="project" value="UniProtKB-SubCell"/>
</dbReference>
<feature type="region of interest" description="Disordered" evidence="14">
    <location>
        <begin position="4946"/>
        <end position="4977"/>
    </location>
</feature>
<dbReference type="SMART" id="SM00382">
    <property type="entry name" value="AAA"/>
    <property type="match status" value="5"/>
</dbReference>
<feature type="transmembrane region" description="Helical" evidence="15">
    <location>
        <begin position="5432"/>
        <end position="5455"/>
    </location>
</feature>
<dbReference type="GO" id="GO:0000055">
    <property type="term" value="P:ribosomal large subunit export from nucleus"/>
    <property type="evidence" value="ECO:0007669"/>
    <property type="project" value="TreeGrafter"/>
</dbReference>